<dbReference type="InterPro" id="IPR029063">
    <property type="entry name" value="SAM-dependent_MTases_sf"/>
</dbReference>
<evidence type="ECO:0000256" key="1">
    <source>
        <dbReference type="SAM" id="SignalP"/>
    </source>
</evidence>
<proteinExistence type="predicted"/>
<feature type="chain" id="PRO_5035917001" description="Methyltransferase type 11 domain-containing protein" evidence="1">
    <location>
        <begin position="20"/>
        <end position="311"/>
    </location>
</feature>
<dbReference type="EMBL" id="CAJHUC010002640">
    <property type="protein sequence ID" value="CAD7704115.1"/>
    <property type="molecule type" value="Genomic_DNA"/>
</dbReference>
<dbReference type="AlphaFoldDB" id="A0A8S1JHP1"/>
<dbReference type="PROSITE" id="PS51257">
    <property type="entry name" value="PROKAR_LIPOPROTEIN"/>
    <property type="match status" value="1"/>
</dbReference>
<accession>A0A8S1JHP1</accession>
<dbReference type="PANTHER" id="PTHR45445:SF2">
    <property type="entry name" value="METHYLTRANSFERASE TYPE 11 DOMAIN-CONTAINING PROTEIN"/>
    <property type="match status" value="1"/>
</dbReference>
<keyword evidence="3" id="KW-1185">Reference proteome</keyword>
<dbReference type="CDD" id="cd02440">
    <property type="entry name" value="AdoMet_MTases"/>
    <property type="match status" value="1"/>
</dbReference>
<evidence type="ECO:0008006" key="4">
    <source>
        <dbReference type="Google" id="ProtNLM"/>
    </source>
</evidence>
<dbReference type="Proteomes" id="UP000708148">
    <property type="component" value="Unassembled WGS sequence"/>
</dbReference>
<reference evidence="2" key="1">
    <citation type="submission" date="2020-12" db="EMBL/GenBank/DDBJ databases">
        <authorList>
            <person name="Iha C."/>
        </authorList>
    </citation>
    <scope>NUCLEOTIDE SEQUENCE</scope>
</reference>
<dbReference type="OrthoDB" id="506498at2759"/>
<dbReference type="Pfam" id="PF13489">
    <property type="entry name" value="Methyltransf_23"/>
    <property type="match status" value="1"/>
</dbReference>
<dbReference type="InterPro" id="IPR027625">
    <property type="entry name" value="OvoA_Cterm"/>
</dbReference>
<dbReference type="NCBIfam" id="TIGR04345">
    <property type="entry name" value="ovoA_Cterm"/>
    <property type="match status" value="1"/>
</dbReference>
<feature type="signal peptide" evidence="1">
    <location>
        <begin position="1"/>
        <end position="19"/>
    </location>
</feature>
<comment type="caution">
    <text evidence="2">The sequence shown here is derived from an EMBL/GenBank/DDBJ whole genome shotgun (WGS) entry which is preliminary data.</text>
</comment>
<gene>
    <name evidence="2" type="ORF">OSTQU699_LOCUS9470</name>
</gene>
<evidence type="ECO:0000313" key="3">
    <source>
        <dbReference type="Proteomes" id="UP000708148"/>
    </source>
</evidence>
<organism evidence="2 3">
    <name type="scientific">Ostreobium quekettii</name>
    <dbReference type="NCBI Taxonomy" id="121088"/>
    <lineage>
        <taxon>Eukaryota</taxon>
        <taxon>Viridiplantae</taxon>
        <taxon>Chlorophyta</taxon>
        <taxon>core chlorophytes</taxon>
        <taxon>Ulvophyceae</taxon>
        <taxon>TCBD clade</taxon>
        <taxon>Bryopsidales</taxon>
        <taxon>Ostreobineae</taxon>
        <taxon>Ostreobiaceae</taxon>
        <taxon>Ostreobium</taxon>
    </lineage>
</organism>
<dbReference type="PANTHER" id="PTHR45445">
    <property type="match status" value="1"/>
</dbReference>
<dbReference type="SUPFAM" id="SSF53335">
    <property type="entry name" value="S-adenosyl-L-methionine-dependent methyltransferases"/>
    <property type="match status" value="1"/>
</dbReference>
<protein>
    <recommendedName>
        <fullName evidence="4">Methyltransferase type 11 domain-containing protein</fullName>
    </recommendedName>
</protein>
<sequence>MDRSELLLAFLAGAGAALAASCAAARYFRADGPTVAKGRSVTSSAGGGPAAYETTRAVDEYLQFHYGDKDVLPYERGPKDALNFVQRCALLCEKYCVGLQDFTGENGEVTALDVGCAVGGTTFELARSFPHVLGLDYSQKFVSAAKEMLLEGSMAYQTVVEGELMERRVACVPDDIERSRVRFMVGDACALPDLRPFDAILASNLICRLPDPMSFFRSLPRLTKQGGIVVLISPYSWLEAWTPKSQWLGGYWSKDEGAVAVRTAKRLQEVMDGLGFDLVHQEDVPFMIREHARKYQWGMSHGTVWKKRTGE</sequence>
<evidence type="ECO:0000313" key="2">
    <source>
        <dbReference type="EMBL" id="CAD7704115.1"/>
    </source>
</evidence>
<keyword evidence="1" id="KW-0732">Signal</keyword>
<dbReference type="Gene3D" id="3.40.50.150">
    <property type="entry name" value="Vaccinia Virus protein VP39"/>
    <property type="match status" value="1"/>
</dbReference>
<name>A0A8S1JHP1_9CHLO</name>